<dbReference type="PANTHER" id="PTHR18895">
    <property type="entry name" value="HEMK METHYLTRANSFERASE"/>
    <property type="match status" value="1"/>
</dbReference>
<dbReference type="Gene3D" id="1.10.8.10">
    <property type="entry name" value="DNA helicase RuvA subunit, C-terminal domain"/>
    <property type="match status" value="1"/>
</dbReference>
<dbReference type="EC" id="2.1.1.297" evidence="1"/>
<gene>
    <name evidence="8" type="primary">prmC</name>
    <name evidence="8" type="ORF">POREN0001_1977</name>
</gene>
<dbReference type="InterPro" id="IPR004556">
    <property type="entry name" value="HemK-like"/>
</dbReference>
<dbReference type="PROSITE" id="PS00092">
    <property type="entry name" value="N6_MTASE"/>
    <property type="match status" value="1"/>
</dbReference>
<name>C3JCV6_POREA</name>
<evidence type="ECO:0000313" key="9">
    <source>
        <dbReference type="Proteomes" id="UP000004295"/>
    </source>
</evidence>
<dbReference type="InterPro" id="IPR050320">
    <property type="entry name" value="N5-glutamine_MTase"/>
</dbReference>
<keyword evidence="2 8" id="KW-0489">Methyltransferase</keyword>
<dbReference type="NCBIfam" id="TIGR00536">
    <property type="entry name" value="hemK_fam"/>
    <property type="match status" value="1"/>
</dbReference>
<feature type="domain" description="Release factor glutamine methyltransferase N-terminal" evidence="7">
    <location>
        <begin position="10"/>
        <end position="78"/>
    </location>
</feature>
<dbReference type="GO" id="GO:0003676">
    <property type="term" value="F:nucleic acid binding"/>
    <property type="evidence" value="ECO:0007669"/>
    <property type="project" value="InterPro"/>
</dbReference>
<evidence type="ECO:0000256" key="1">
    <source>
        <dbReference type="ARBA" id="ARBA00012771"/>
    </source>
</evidence>
<accession>C3JCV6</accession>
<dbReference type="Pfam" id="PF17827">
    <property type="entry name" value="PrmC_N"/>
    <property type="match status" value="1"/>
</dbReference>
<evidence type="ECO:0000259" key="7">
    <source>
        <dbReference type="Pfam" id="PF17827"/>
    </source>
</evidence>
<organism evidence="8 9">
    <name type="scientific">Porphyromonas endodontalis (strain ATCC 35406 / DSM 24491 / JCM 8526 / CCUG 16442 / BCRC 14492 / NCTC 13058 / HG 370)</name>
    <name type="common">Bacteroides endodontalis</name>
    <dbReference type="NCBI Taxonomy" id="553175"/>
    <lineage>
        <taxon>Bacteria</taxon>
        <taxon>Pseudomonadati</taxon>
        <taxon>Bacteroidota</taxon>
        <taxon>Bacteroidia</taxon>
        <taxon>Bacteroidales</taxon>
        <taxon>Porphyromonadaceae</taxon>
        <taxon>Porphyromonas</taxon>
    </lineage>
</organism>
<dbReference type="STRING" id="553175.POREN0001_1977"/>
<dbReference type="InterPro" id="IPR029063">
    <property type="entry name" value="SAM-dependent_MTases_sf"/>
</dbReference>
<dbReference type="InterPro" id="IPR007848">
    <property type="entry name" value="Small_mtfrase_dom"/>
</dbReference>
<protein>
    <recommendedName>
        <fullName evidence="1">peptide chain release factor N(5)-glutamine methyltransferase</fullName>
        <ecNumber evidence="1">2.1.1.297</ecNumber>
    </recommendedName>
</protein>
<dbReference type="GO" id="GO:0102559">
    <property type="term" value="F:peptide chain release factor N(5)-glutamine methyltransferase activity"/>
    <property type="evidence" value="ECO:0007669"/>
    <property type="project" value="UniProtKB-EC"/>
</dbReference>
<dbReference type="InterPro" id="IPR002052">
    <property type="entry name" value="DNA_methylase_N6_adenine_CS"/>
</dbReference>
<dbReference type="eggNOG" id="COG2890">
    <property type="taxonomic scope" value="Bacteria"/>
</dbReference>
<dbReference type="EMBL" id="ACNN01000035">
    <property type="protein sequence ID" value="EEN81988.1"/>
    <property type="molecule type" value="Genomic_DNA"/>
</dbReference>
<feature type="domain" description="Methyltransferase small" evidence="6">
    <location>
        <begin position="114"/>
        <end position="202"/>
    </location>
</feature>
<evidence type="ECO:0000256" key="5">
    <source>
        <dbReference type="ARBA" id="ARBA00048391"/>
    </source>
</evidence>
<evidence type="ECO:0000256" key="3">
    <source>
        <dbReference type="ARBA" id="ARBA00022679"/>
    </source>
</evidence>
<dbReference type="PANTHER" id="PTHR18895:SF74">
    <property type="entry name" value="MTRF1L RELEASE FACTOR GLUTAMINE METHYLTRANSFERASE"/>
    <property type="match status" value="1"/>
</dbReference>
<dbReference type="InterPro" id="IPR040758">
    <property type="entry name" value="PrmC_N"/>
</dbReference>
<sequence length="294" mass="32443">MMHTVGSIQTEALSRLSSLYTREEARSLVRILLEEILHLSRTQLLMASERPLDEGQEGQCWEAVRRLLHHEPIQYILGHAPFGPLDLFVAPGVLIPRPETEELCSTIVERHKGQKGVRILDLGTGSGCIALYLAQRLPQSEVFALEKSDQAATIARRNFDRSGLGSSTPQLLRGDMLEVGSWASSLPPLDIIVSNPPYIQLSEAVTMEPHVLEHEPHLALFAPEADPLLFYRAICQLAARLPMQSSAHIYLELNALLAEDTLAIFAEAPHILSASLLPDLSGKSRFLTATLTPK</sequence>
<evidence type="ECO:0000256" key="4">
    <source>
        <dbReference type="ARBA" id="ARBA00022691"/>
    </source>
</evidence>
<comment type="catalytic activity">
    <reaction evidence="5">
        <text>L-glutaminyl-[peptide chain release factor] + S-adenosyl-L-methionine = N(5)-methyl-L-glutaminyl-[peptide chain release factor] + S-adenosyl-L-homocysteine + H(+)</text>
        <dbReference type="Rhea" id="RHEA:42896"/>
        <dbReference type="Rhea" id="RHEA-COMP:10271"/>
        <dbReference type="Rhea" id="RHEA-COMP:10272"/>
        <dbReference type="ChEBI" id="CHEBI:15378"/>
        <dbReference type="ChEBI" id="CHEBI:30011"/>
        <dbReference type="ChEBI" id="CHEBI:57856"/>
        <dbReference type="ChEBI" id="CHEBI:59789"/>
        <dbReference type="ChEBI" id="CHEBI:61891"/>
        <dbReference type="EC" id="2.1.1.297"/>
    </reaction>
</comment>
<keyword evidence="9" id="KW-1185">Reference proteome</keyword>
<proteinExistence type="predicted"/>
<dbReference type="AlphaFoldDB" id="C3JCV6"/>
<keyword evidence="3 8" id="KW-0808">Transferase</keyword>
<dbReference type="NCBIfam" id="TIGR03534">
    <property type="entry name" value="RF_mod_PrmC"/>
    <property type="match status" value="1"/>
</dbReference>
<keyword evidence="4" id="KW-0949">S-adenosyl-L-methionine</keyword>
<dbReference type="GO" id="GO:0032259">
    <property type="term" value="P:methylation"/>
    <property type="evidence" value="ECO:0007669"/>
    <property type="project" value="UniProtKB-KW"/>
</dbReference>
<evidence type="ECO:0000259" key="6">
    <source>
        <dbReference type="Pfam" id="PF05175"/>
    </source>
</evidence>
<reference evidence="8 9" key="1">
    <citation type="submission" date="2009-04" db="EMBL/GenBank/DDBJ databases">
        <authorList>
            <person name="Sebastian Y."/>
            <person name="Madupu R."/>
            <person name="Durkin A.S."/>
            <person name="Torralba M."/>
            <person name="Methe B."/>
            <person name="Sutton G.G."/>
            <person name="Strausberg R.L."/>
            <person name="Nelson K.E."/>
        </authorList>
    </citation>
    <scope>NUCLEOTIDE SEQUENCE [LARGE SCALE GENOMIC DNA]</scope>
    <source>
        <strain evidence="9">ATCC 35406 / BCRC 14492 / JCM 8526 / NCTC 13058 / HG 370</strain>
    </source>
</reference>
<dbReference type="InterPro" id="IPR019874">
    <property type="entry name" value="RF_methyltr_PrmC"/>
</dbReference>
<comment type="caution">
    <text evidence="8">The sequence shown here is derived from an EMBL/GenBank/DDBJ whole genome shotgun (WGS) entry which is preliminary data.</text>
</comment>
<dbReference type="Pfam" id="PF05175">
    <property type="entry name" value="MTS"/>
    <property type="match status" value="1"/>
</dbReference>
<dbReference type="SUPFAM" id="SSF53335">
    <property type="entry name" value="S-adenosyl-L-methionine-dependent methyltransferases"/>
    <property type="match status" value="1"/>
</dbReference>
<evidence type="ECO:0000256" key="2">
    <source>
        <dbReference type="ARBA" id="ARBA00022603"/>
    </source>
</evidence>
<dbReference type="CDD" id="cd02440">
    <property type="entry name" value="AdoMet_MTases"/>
    <property type="match status" value="1"/>
</dbReference>
<dbReference type="Proteomes" id="UP000004295">
    <property type="component" value="Unassembled WGS sequence"/>
</dbReference>
<dbReference type="Gene3D" id="3.40.50.150">
    <property type="entry name" value="Vaccinia Virus protein VP39"/>
    <property type="match status" value="1"/>
</dbReference>
<evidence type="ECO:0000313" key="8">
    <source>
        <dbReference type="EMBL" id="EEN81988.1"/>
    </source>
</evidence>